<dbReference type="STRING" id="4846.A0A367IKU5"/>
<feature type="binding site" description="axial binding residue" evidence="4">
    <location>
        <position position="277"/>
    </location>
    <ligand>
        <name>heme</name>
        <dbReference type="ChEBI" id="CHEBI:30413"/>
    </ligand>
    <ligandPart>
        <name>Fe</name>
        <dbReference type="ChEBI" id="CHEBI:18248"/>
    </ligandPart>
</feature>
<feature type="non-terminal residue" evidence="6">
    <location>
        <position position="1"/>
    </location>
</feature>
<evidence type="ECO:0008006" key="8">
    <source>
        <dbReference type="Google" id="ProtNLM"/>
    </source>
</evidence>
<dbReference type="OrthoDB" id="3934656at2759"/>
<dbReference type="GO" id="GO:0020037">
    <property type="term" value="F:heme binding"/>
    <property type="evidence" value="ECO:0007669"/>
    <property type="project" value="InterPro"/>
</dbReference>
<sequence>GALLDPFEQLQLTSLNIVLTVLAGVRYPNTDDPTFVAINRFIYRAMIYAGVAGDLGSFLPGMGLLDCLTGTEKKLRDLIENERDPIYKKIIKEAQESEKDSLIKDLTQMMEEGVIDKDDLIVMTGDLIAAGSDTVAVSLYWAFAILSEKPEIQQKIIEELDAWEAKHPGVVPCFSDRNEFPYSICVQKEVMRFRPITNFGVPHLASEDVSVNGYFIPKGTILISSMLAMHSNPNVYDKPEEFRPERFLNNTIRMGAAANAKIDDRDFFAFGWGRRICPGIHLAEIELFNFYVRFFSKYTIAPELDSQGNPVHINLNDYIDEGIIMKPVHYNIRILRRV</sequence>
<accession>A0A367IKU5</accession>
<dbReference type="GO" id="GO:0016705">
    <property type="term" value="F:oxidoreductase activity, acting on paired donors, with incorporation or reduction of molecular oxygen"/>
    <property type="evidence" value="ECO:0007669"/>
    <property type="project" value="InterPro"/>
</dbReference>
<evidence type="ECO:0000256" key="5">
    <source>
        <dbReference type="RuleBase" id="RU000461"/>
    </source>
</evidence>
<evidence type="ECO:0000256" key="3">
    <source>
        <dbReference type="ARBA" id="ARBA00023004"/>
    </source>
</evidence>
<dbReference type="PRINTS" id="PR00463">
    <property type="entry name" value="EP450I"/>
</dbReference>
<evidence type="ECO:0000256" key="4">
    <source>
        <dbReference type="PIRSR" id="PIRSR602401-1"/>
    </source>
</evidence>
<dbReference type="PANTHER" id="PTHR46300:SF11">
    <property type="entry name" value="OXIDOREDUCTASE, PUTATIVE-RELATED"/>
    <property type="match status" value="1"/>
</dbReference>
<dbReference type="GO" id="GO:0005506">
    <property type="term" value="F:iron ion binding"/>
    <property type="evidence" value="ECO:0007669"/>
    <property type="project" value="InterPro"/>
</dbReference>
<proteinExistence type="inferred from homology"/>
<keyword evidence="7" id="KW-1185">Reference proteome</keyword>
<name>A0A367IKU5_RHIST</name>
<dbReference type="PANTHER" id="PTHR46300">
    <property type="entry name" value="P450, PUTATIVE (EUROFUNG)-RELATED-RELATED"/>
    <property type="match status" value="1"/>
</dbReference>
<dbReference type="InterPro" id="IPR050364">
    <property type="entry name" value="Cytochrome_P450_fung"/>
</dbReference>
<comment type="cofactor">
    <cofactor evidence="4">
        <name>heme</name>
        <dbReference type="ChEBI" id="CHEBI:30413"/>
    </cofactor>
</comment>
<evidence type="ECO:0000256" key="1">
    <source>
        <dbReference type="ARBA" id="ARBA00022723"/>
    </source>
</evidence>
<evidence type="ECO:0000313" key="7">
    <source>
        <dbReference type="Proteomes" id="UP000253551"/>
    </source>
</evidence>
<keyword evidence="2 5" id="KW-0560">Oxidoreductase</keyword>
<keyword evidence="1 4" id="KW-0479">Metal-binding</keyword>
<dbReference type="PRINTS" id="PR00385">
    <property type="entry name" value="P450"/>
</dbReference>
<dbReference type="PROSITE" id="PS00086">
    <property type="entry name" value="CYTOCHROME_P450"/>
    <property type="match status" value="1"/>
</dbReference>
<organism evidence="6 7">
    <name type="scientific">Rhizopus stolonifer</name>
    <name type="common">Rhizopus nigricans</name>
    <dbReference type="NCBI Taxonomy" id="4846"/>
    <lineage>
        <taxon>Eukaryota</taxon>
        <taxon>Fungi</taxon>
        <taxon>Fungi incertae sedis</taxon>
        <taxon>Mucoromycota</taxon>
        <taxon>Mucoromycotina</taxon>
        <taxon>Mucoromycetes</taxon>
        <taxon>Mucorales</taxon>
        <taxon>Mucorineae</taxon>
        <taxon>Rhizopodaceae</taxon>
        <taxon>Rhizopus</taxon>
    </lineage>
</organism>
<dbReference type="Gene3D" id="1.10.630.10">
    <property type="entry name" value="Cytochrome P450"/>
    <property type="match status" value="1"/>
</dbReference>
<protein>
    <recommendedName>
        <fullName evidence="8">Cytochrome P450</fullName>
    </recommendedName>
</protein>
<dbReference type="SUPFAM" id="SSF48264">
    <property type="entry name" value="Cytochrome P450"/>
    <property type="match status" value="1"/>
</dbReference>
<gene>
    <name evidence="6" type="ORF">CU098_003991</name>
</gene>
<comment type="similarity">
    <text evidence="5">Belongs to the cytochrome P450 family.</text>
</comment>
<dbReference type="InterPro" id="IPR002401">
    <property type="entry name" value="Cyt_P450_E_grp-I"/>
</dbReference>
<evidence type="ECO:0000313" key="6">
    <source>
        <dbReference type="EMBL" id="RCH78151.1"/>
    </source>
</evidence>
<dbReference type="InterPro" id="IPR017972">
    <property type="entry name" value="Cyt_P450_CS"/>
</dbReference>
<dbReference type="AlphaFoldDB" id="A0A367IKU5"/>
<evidence type="ECO:0000256" key="2">
    <source>
        <dbReference type="ARBA" id="ARBA00023002"/>
    </source>
</evidence>
<dbReference type="GO" id="GO:0004497">
    <property type="term" value="F:monooxygenase activity"/>
    <property type="evidence" value="ECO:0007669"/>
    <property type="project" value="UniProtKB-KW"/>
</dbReference>
<keyword evidence="3 4" id="KW-0408">Iron</keyword>
<comment type="caution">
    <text evidence="6">The sequence shown here is derived from an EMBL/GenBank/DDBJ whole genome shotgun (WGS) entry which is preliminary data.</text>
</comment>
<dbReference type="InterPro" id="IPR036396">
    <property type="entry name" value="Cyt_P450_sf"/>
</dbReference>
<keyword evidence="5" id="KW-0503">Monooxygenase</keyword>
<dbReference type="InterPro" id="IPR001128">
    <property type="entry name" value="Cyt_P450"/>
</dbReference>
<reference evidence="6 7" key="1">
    <citation type="journal article" date="2018" name="G3 (Bethesda)">
        <title>Phylogenetic and Phylogenomic Definition of Rhizopus Species.</title>
        <authorList>
            <person name="Gryganskyi A.P."/>
            <person name="Golan J."/>
            <person name="Dolatabadi S."/>
            <person name="Mondo S."/>
            <person name="Robb S."/>
            <person name="Idnurm A."/>
            <person name="Muszewska A."/>
            <person name="Steczkiewicz K."/>
            <person name="Masonjones S."/>
            <person name="Liao H.L."/>
            <person name="Gajdeczka M.T."/>
            <person name="Anike F."/>
            <person name="Vuek A."/>
            <person name="Anishchenko I.M."/>
            <person name="Voigt K."/>
            <person name="de Hoog G.S."/>
            <person name="Smith M.E."/>
            <person name="Heitman J."/>
            <person name="Vilgalys R."/>
            <person name="Stajich J.E."/>
        </authorList>
    </citation>
    <scope>NUCLEOTIDE SEQUENCE [LARGE SCALE GENOMIC DNA]</scope>
    <source>
        <strain evidence="6 7">LSU 92-RS-03</strain>
    </source>
</reference>
<dbReference type="EMBL" id="PJQM01007462">
    <property type="protein sequence ID" value="RCH78151.1"/>
    <property type="molecule type" value="Genomic_DNA"/>
</dbReference>
<keyword evidence="4 5" id="KW-0349">Heme</keyword>
<dbReference type="Proteomes" id="UP000253551">
    <property type="component" value="Unassembled WGS sequence"/>
</dbReference>
<dbReference type="Pfam" id="PF00067">
    <property type="entry name" value="p450"/>
    <property type="match status" value="1"/>
</dbReference>